<evidence type="ECO:0000313" key="4">
    <source>
        <dbReference type="EMBL" id="SHO61846.1"/>
    </source>
</evidence>
<dbReference type="OrthoDB" id="598356at2"/>
<dbReference type="RefSeq" id="WP_073571270.1">
    <property type="nucleotide sequence ID" value="NZ_FRXN01000002.1"/>
</dbReference>
<dbReference type="Pfam" id="PF02597">
    <property type="entry name" value="ThiS"/>
    <property type="match status" value="1"/>
</dbReference>
<evidence type="ECO:0000256" key="2">
    <source>
        <dbReference type="ARBA" id="ARBA00024200"/>
    </source>
</evidence>
<reference evidence="5" key="1">
    <citation type="submission" date="2016-12" db="EMBL/GenBank/DDBJ databases">
        <authorList>
            <person name="Varghese N."/>
            <person name="Submissions S."/>
        </authorList>
    </citation>
    <scope>NUCLEOTIDE SEQUENCE [LARGE SCALE GENOMIC DNA]</scope>
    <source>
        <strain evidence="5">DSM 25035</strain>
    </source>
</reference>
<gene>
    <name evidence="4" type="ORF">SAMN04488108_1615</name>
</gene>
<dbReference type="SUPFAM" id="SSF54285">
    <property type="entry name" value="MoaD/ThiS"/>
    <property type="match status" value="1"/>
</dbReference>
<protein>
    <recommendedName>
        <fullName evidence="3">Molybdopterin synthase sulfur carrier subunit</fullName>
    </recommendedName>
</protein>
<dbReference type="PANTHER" id="PTHR33359">
    <property type="entry name" value="MOLYBDOPTERIN SYNTHASE SULFUR CARRIER SUBUNIT"/>
    <property type="match status" value="1"/>
</dbReference>
<evidence type="ECO:0000256" key="1">
    <source>
        <dbReference type="ARBA" id="ARBA00022741"/>
    </source>
</evidence>
<dbReference type="Gene3D" id="3.10.20.30">
    <property type="match status" value="1"/>
</dbReference>
<dbReference type="GO" id="GO:0000166">
    <property type="term" value="F:nucleotide binding"/>
    <property type="evidence" value="ECO:0007669"/>
    <property type="project" value="UniProtKB-KW"/>
</dbReference>
<keyword evidence="5" id="KW-1185">Reference proteome</keyword>
<evidence type="ECO:0000313" key="5">
    <source>
        <dbReference type="Proteomes" id="UP000184609"/>
    </source>
</evidence>
<dbReference type="AlphaFoldDB" id="A0A1M7ZAZ1"/>
<dbReference type="Proteomes" id="UP000184609">
    <property type="component" value="Unassembled WGS sequence"/>
</dbReference>
<dbReference type="GO" id="GO:1990133">
    <property type="term" value="C:molybdopterin adenylyltransferase complex"/>
    <property type="evidence" value="ECO:0007669"/>
    <property type="project" value="TreeGrafter"/>
</dbReference>
<proteinExistence type="inferred from homology"/>
<dbReference type="EMBL" id="FRXN01000002">
    <property type="protein sequence ID" value="SHO61846.1"/>
    <property type="molecule type" value="Genomic_DNA"/>
</dbReference>
<dbReference type="InterPro" id="IPR016155">
    <property type="entry name" value="Mopterin_synth/thiamin_S_b"/>
</dbReference>
<sequence>MIQVKYFGMIAEATSKEGEEVSVSGKPFSEVLSEISSKYNLGDLSYQVAVNKKLVSNPADLQLNEGDEIAFLPPFSGG</sequence>
<accession>A0A1M7ZAZ1</accession>
<dbReference type="STRING" id="1073327.SAMN04488108_1615"/>
<keyword evidence="1" id="KW-0547">Nucleotide-binding</keyword>
<dbReference type="InterPro" id="IPR003749">
    <property type="entry name" value="ThiS/MoaD-like"/>
</dbReference>
<dbReference type="CDD" id="cd00754">
    <property type="entry name" value="Ubl_MoaD"/>
    <property type="match status" value="1"/>
</dbReference>
<evidence type="ECO:0000256" key="3">
    <source>
        <dbReference type="ARBA" id="ARBA00024247"/>
    </source>
</evidence>
<organism evidence="4 5">
    <name type="scientific">Algoriphagus zhangzhouensis</name>
    <dbReference type="NCBI Taxonomy" id="1073327"/>
    <lineage>
        <taxon>Bacteria</taxon>
        <taxon>Pseudomonadati</taxon>
        <taxon>Bacteroidota</taxon>
        <taxon>Cytophagia</taxon>
        <taxon>Cytophagales</taxon>
        <taxon>Cyclobacteriaceae</taxon>
        <taxon>Algoriphagus</taxon>
    </lineage>
</organism>
<dbReference type="GO" id="GO:0006777">
    <property type="term" value="P:Mo-molybdopterin cofactor biosynthetic process"/>
    <property type="evidence" value="ECO:0007669"/>
    <property type="project" value="InterPro"/>
</dbReference>
<comment type="similarity">
    <text evidence="2">Belongs to the MoaD family.</text>
</comment>
<dbReference type="PANTHER" id="PTHR33359:SF1">
    <property type="entry name" value="MOLYBDOPTERIN SYNTHASE SULFUR CARRIER SUBUNIT"/>
    <property type="match status" value="1"/>
</dbReference>
<dbReference type="InterPro" id="IPR044672">
    <property type="entry name" value="MOCS2A"/>
</dbReference>
<dbReference type="InterPro" id="IPR012675">
    <property type="entry name" value="Beta-grasp_dom_sf"/>
</dbReference>
<name>A0A1M7ZAZ1_9BACT</name>